<dbReference type="Proteomes" id="UP000051697">
    <property type="component" value="Unassembled WGS sequence"/>
</dbReference>
<evidence type="ECO:0000256" key="2">
    <source>
        <dbReference type="SAM" id="SignalP"/>
    </source>
</evidence>
<dbReference type="AlphaFoldDB" id="A0A0R1RG50"/>
<evidence type="ECO:0000313" key="4">
    <source>
        <dbReference type="Proteomes" id="UP000051697"/>
    </source>
</evidence>
<organism evidence="3 4">
    <name type="scientific">Paucilactobacillus oligofermentans DSM 15707 = LMG 22743</name>
    <dbReference type="NCBI Taxonomy" id="1423778"/>
    <lineage>
        <taxon>Bacteria</taxon>
        <taxon>Bacillati</taxon>
        <taxon>Bacillota</taxon>
        <taxon>Bacilli</taxon>
        <taxon>Lactobacillales</taxon>
        <taxon>Lactobacillaceae</taxon>
        <taxon>Paucilactobacillus</taxon>
    </lineage>
</organism>
<evidence type="ECO:0000256" key="1">
    <source>
        <dbReference type="SAM" id="MobiDB-lite"/>
    </source>
</evidence>
<keyword evidence="2" id="KW-0732">Signal</keyword>
<evidence type="ECO:0000313" key="3">
    <source>
        <dbReference type="EMBL" id="KRL55521.1"/>
    </source>
</evidence>
<sequence>MKLKKMVYLVLIAILTLGSFTSLSMPILAAETASSSSGSQSSSVSNQTSSDSDSSTTSSISSSAISDSKTADNSVTAQSRAATVGSQADSDPVGTPSGANTPSKDSWSFLLTIFRKGFSIQPPSEQYIPVANISKAKFSGMRIETGIHPLYQTLSVARWHWDAKLNTWVKDGNQPTVRASGLLGLFGFLDVNDYSISSLTEGAYYYQFMFTEAGTSYYSNLAKVVVTPKPVSATDVDTNTDNSDGTPKVIYSDVDYAANAILTPNNSTDMPVWSASSSNDKLTFTPSSARATKIRAGNGTSTASGNTPDSYYTGKVNTDPKVPGIKANYKVLVGTLAAKTKSLYVGGLPAYNAAADAGGTWAVGGLSDLDTATASPNKWHYAWKFTDGSGKEITTPGSADGVTNVEGDVDNIANLNTQSPLTFTKNSSFMTKAAVATNSGKSYQAQLTMSTQIDPANAKTKITIVSNKAELQATPIVSRLTLDQVPSYSFDNITSSDIYNGTQDNKTAKTSSLAVTDTRVDQSWSLSAKMTKMTSDRGTQLENKVSILNSVSGETPVKVTDDNKDNLALTRDKGGSLTTPITGALFVNANHKTQLTDGEHFSSTITWTLTGDTPTTKTAE</sequence>
<protein>
    <recommendedName>
        <fullName evidence="5">WxL domain-containing protein</fullName>
    </recommendedName>
</protein>
<feature type="compositionally biased region" description="Low complexity" evidence="1">
    <location>
        <begin position="34"/>
        <end position="68"/>
    </location>
</feature>
<dbReference type="RefSeq" id="WP_057890060.1">
    <property type="nucleotide sequence ID" value="NZ_AZFE01000031.1"/>
</dbReference>
<dbReference type="OrthoDB" id="2326400at2"/>
<keyword evidence="4" id="KW-1185">Reference proteome</keyword>
<comment type="caution">
    <text evidence="3">The sequence shown here is derived from an EMBL/GenBank/DDBJ whole genome shotgun (WGS) entry which is preliminary data.</text>
</comment>
<evidence type="ECO:0008006" key="5">
    <source>
        <dbReference type="Google" id="ProtNLM"/>
    </source>
</evidence>
<reference evidence="3 4" key="1">
    <citation type="journal article" date="2015" name="Genome Announc.">
        <title>Expanding the biotechnology potential of lactobacilli through comparative genomics of 213 strains and associated genera.</title>
        <authorList>
            <person name="Sun Z."/>
            <person name="Harris H.M."/>
            <person name="McCann A."/>
            <person name="Guo C."/>
            <person name="Argimon S."/>
            <person name="Zhang W."/>
            <person name="Yang X."/>
            <person name="Jeffery I.B."/>
            <person name="Cooney J.C."/>
            <person name="Kagawa T.F."/>
            <person name="Liu W."/>
            <person name="Song Y."/>
            <person name="Salvetti E."/>
            <person name="Wrobel A."/>
            <person name="Rasinkangas P."/>
            <person name="Parkhill J."/>
            <person name="Rea M.C."/>
            <person name="O'Sullivan O."/>
            <person name="Ritari J."/>
            <person name="Douillard F.P."/>
            <person name="Paul Ross R."/>
            <person name="Yang R."/>
            <person name="Briner A.E."/>
            <person name="Felis G.E."/>
            <person name="de Vos W.M."/>
            <person name="Barrangou R."/>
            <person name="Klaenhammer T.R."/>
            <person name="Caufield P.W."/>
            <person name="Cui Y."/>
            <person name="Zhang H."/>
            <person name="O'Toole P.W."/>
        </authorList>
    </citation>
    <scope>NUCLEOTIDE SEQUENCE [LARGE SCALE GENOMIC DNA]</scope>
    <source>
        <strain evidence="3 4">DSM 15707</strain>
    </source>
</reference>
<gene>
    <name evidence="3" type="ORF">FC70_GL001122</name>
</gene>
<name>A0A0R1RG50_9LACO</name>
<proteinExistence type="predicted"/>
<feature type="chain" id="PRO_5013464687" description="WxL domain-containing protein" evidence="2">
    <location>
        <begin position="30"/>
        <end position="620"/>
    </location>
</feature>
<feature type="region of interest" description="Disordered" evidence="1">
    <location>
        <begin position="34"/>
        <end position="101"/>
    </location>
</feature>
<dbReference type="EMBL" id="AZFE01000031">
    <property type="protein sequence ID" value="KRL55521.1"/>
    <property type="molecule type" value="Genomic_DNA"/>
</dbReference>
<feature type="signal peptide" evidence="2">
    <location>
        <begin position="1"/>
        <end position="29"/>
    </location>
</feature>
<dbReference type="PATRIC" id="fig|1423778.4.peg.1156"/>
<feature type="compositionally biased region" description="Polar residues" evidence="1">
    <location>
        <begin position="71"/>
        <end position="89"/>
    </location>
</feature>
<accession>A0A0R1RG50</accession>
<dbReference type="KEGG" id="lol:LACOL_0183"/>